<accession>A0A344LBG3</accession>
<dbReference type="KEGG" id="aab:A4R43_25260"/>
<proteinExistence type="predicted"/>
<dbReference type="SMART" id="SM00829">
    <property type="entry name" value="PKS_ER"/>
    <property type="match status" value="1"/>
</dbReference>
<dbReference type="SUPFAM" id="SSF51735">
    <property type="entry name" value="NAD(P)-binding Rossmann-fold domains"/>
    <property type="match status" value="1"/>
</dbReference>
<dbReference type="InterPro" id="IPR011032">
    <property type="entry name" value="GroES-like_sf"/>
</dbReference>
<reference evidence="3 4" key="1">
    <citation type="submission" date="2016-04" db="EMBL/GenBank/DDBJ databases">
        <title>Complete genome sequence and analysis of deep-sea sediment isolate, Amycolatopsis sp. WP1.</title>
        <authorList>
            <person name="Wang H."/>
            <person name="Chen S."/>
            <person name="Wu Q."/>
        </authorList>
    </citation>
    <scope>NUCLEOTIDE SEQUENCE [LARGE SCALE GENOMIC DNA]</scope>
    <source>
        <strain evidence="3 4">WP1</strain>
    </source>
</reference>
<dbReference type="InterPro" id="IPR013154">
    <property type="entry name" value="ADH-like_N"/>
</dbReference>
<dbReference type="PANTHER" id="PTHR44154">
    <property type="entry name" value="QUINONE OXIDOREDUCTASE"/>
    <property type="match status" value="1"/>
</dbReference>
<evidence type="ECO:0000313" key="4">
    <source>
        <dbReference type="Proteomes" id="UP000250434"/>
    </source>
</evidence>
<dbReference type="Pfam" id="PF13602">
    <property type="entry name" value="ADH_zinc_N_2"/>
    <property type="match status" value="1"/>
</dbReference>
<evidence type="ECO:0000259" key="2">
    <source>
        <dbReference type="SMART" id="SM00829"/>
    </source>
</evidence>
<organism evidence="3 4">
    <name type="scientific">Amycolatopsis albispora</name>
    <dbReference type="NCBI Taxonomy" id="1804986"/>
    <lineage>
        <taxon>Bacteria</taxon>
        <taxon>Bacillati</taxon>
        <taxon>Actinomycetota</taxon>
        <taxon>Actinomycetes</taxon>
        <taxon>Pseudonocardiales</taxon>
        <taxon>Pseudonocardiaceae</taxon>
        <taxon>Amycolatopsis</taxon>
    </lineage>
</organism>
<dbReference type="EMBL" id="CP015163">
    <property type="protein sequence ID" value="AXB45387.1"/>
    <property type="molecule type" value="Genomic_DNA"/>
</dbReference>
<dbReference type="GO" id="GO:0016491">
    <property type="term" value="F:oxidoreductase activity"/>
    <property type="evidence" value="ECO:0007669"/>
    <property type="project" value="InterPro"/>
</dbReference>
<feature type="domain" description="Enoyl reductase (ER)" evidence="2">
    <location>
        <begin position="11"/>
        <end position="304"/>
    </location>
</feature>
<dbReference type="CDD" id="cd05289">
    <property type="entry name" value="MDR_like_2"/>
    <property type="match status" value="1"/>
</dbReference>
<sequence length="307" mass="31676">MAQAIRYAEYGGPEVLELEEIALPEPGPGQVRIAVRAAGMNPIDWKIRSGAFTPGQQLAKPRGTGVEAAGVVEAVGPDVDTVAPGDEVFGNVGSGAVATHVLAEATALVHKPDWLSFEEAAALPVAAETSVRALRYLDVQSGQTLLVHAAAGAVGLVASQLAIARGLTVVGTASQARHEFLRELGVRPVTYGEGWADRVREAAPDGVDVVLDASGRGVLAESVKLTGDPAKVVTIADGGAAEHGVHFTGGGQDTVPAAEVFTEVLPLLRAGRLRLPIAKTFPLAQAADAHRLSEDGHVLGKIVFRVA</sequence>
<dbReference type="InterPro" id="IPR036291">
    <property type="entry name" value="NAD(P)-bd_dom_sf"/>
</dbReference>
<dbReference type="Gene3D" id="3.90.180.10">
    <property type="entry name" value="Medium-chain alcohol dehydrogenases, catalytic domain"/>
    <property type="match status" value="1"/>
</dbReference>
<dbReference type="Pfam" id="PF08240">
    <property type="entry name" value="ADH_N"/>
    <property type="match status" value="1"/>
</dbReference>
<dbReference type="Gene3D" id="3.40.50.720">
    <property type="entry name" value="NAD(P)-binding Rossmann-like Domain"/>
    <property type="match status" value="1"/>
</dbReference>
<dbReference type="Proteomes" id="UP000250434">
    <property type="component" value="Chromosome"/>
</dbReference>
<evidence type="ECO:0000313" key="3">
    <source>
        <dbReference type="EMBL" id="AXB45387.1"/>
    </source>
</evidence>
<dbReference type="RefSeq" id="WP_113694625.1">
    <property type="nucleotide sequence ID" value="NZ_CP015163.1"/>
</dbReference>
<name>A0A344LBG3_9PSEU</name>
<keyword evidence="4" id="KW-1185">Reference proteome</keyword>
<keyword evidence="1" id="KW-0521">NADP</keyword>
<dbReference type="InterPro" id="IPR051603">
    <property type="entry name" value="Zinc-ADH_QOR/CCCR"/>
</dbReference>
<gene>
    <name evidence="3" type="ORF">A4R43_25260</name>
</gene>
<evidence type="ECO:0000256" key="1">
    <source>
        <dbReference type="ARBA" id="ARBA00022857"/>
    </source>
</evidence>
<dbReference type="InterPro" id="IPR020843">
    <property type="entry name" value="ER"/>
</dbReference>
<protein>
    <submittedName>
        <fullName evidence="3">NADPH:quinone reductase</fullName>
    </submittedName>
</protein>
<dbReference type="PANTHER" id="PTHR44154:SF1">
    <property type="entry name" value="QUINONE OXIDOREDUCTASE"/>
    <property type="match status" value="1"/>
</dbReference>
<dbReference type="AlphaFoldDB" id="A0A344LBG3"/>
<dbReference type="OrthoDB" id="3727682at2"/>
<dbReference type="SUPFAM" id="SSF50129">
    <property type="entry name" value="GroES-like"/>
    <property type="match status" value="1"/>
</dbReference>